<name>A0ABD3AAD5_9GENT</name>
<proteinExistence type="predicted"/>
<organism evidence="1 2">
    <name type="scientific">Cinchona calisaya</name>
    <dbReference type="NCBI Taxonomy" id="153742"/>
    <lineage>
        <taxon>Eukaryota</taxon>
        <taxon>Viridiplantae</taxon>
        <taxon>Streptophyta</taxon>
        <taxon>Embryophyta</taxon>
        <taxon>Tracheophyta</taxon>
        <taxon>Spermatophyta</taxon>
        <taxon>Magnoliopsida</taxon>
        <taxon>eudicotyledons</taxon>
        <taxon>Gunneridae</taxon>
        <taxon>Pentapetalae</taxon>
        <taxon>asterids</taxon>
        <taxon>lamiids</taxon>
        <taxon>Gentianales</taxon>
        <taxon>Rubiaceae</taxon>
        <taxon>Cinchonoideae</taxon>
        <taxon>Cinchoneae</taxon>
        <taxon>Cinchona</taxon>
    </lineage>
</organism>
<accession>A0ABD3AAD5</accession>
<reference evidence="1 2" key="1">
    <citation type="submission" date="2024-11" db="EMBL/GenBank/DDBJ databases">
        <title>A near-complete genome assembly of Cinchona calisaya.</title>
        <authorList>
            <person name="Lian D.C."/>
            <person name="Zhao X.W."/>
            <person name="Wei L."/>
        </authorList>
    </citation>
    <scope>NUCLEOTIDE SEQUENCE [LARGE SCALE GENOMIC DNA]</scope>
    <source>
        <tissue evidence="1">Nenye</tissue>
    </source>
</reference>
<evidence type="ECO:0000313" key="2">
    <source>
        <dbReference type="Proteomes" id="UP001630127"/>
    </source>
</evidence>
<gene>
    <name evidence="1" type="ORF">ACH5RR_007961</name>
</gene>
<dbReference type="EMBL" id="JBJUIK010000004">
    <property type="protein sequence ID" value="KAL3528639.1"/>
    <property type="molecule type" value="Genomic_DNA"/>
</dbReference>
<comment type="caution">
    <text evidence="1">The sequence shown here is derived from an EMBL/GenBank/DDBJ whole genome shotgun (WGS) entry which is preliminary data.</text>
</comment>
<protein>
    <submittedName>
        <fullName evidence="1">Uncharacterized protein</fullName>
    </submittedName>
</protein>
<dbReference type="AlphaFoldDB" id="A0ABD3AAD5"/>
<dbReference type="Proteomes" id="UP001630127">
    <property type="component" value="Unassembled WGS sequence"/>
</dbReference>
<sequence>MSNLSEPLLHKVHVQKCIDLSQVSFFRKLSFSWINPLLRVGNTKTLALEDIPCLGSEDEAILAYEKFAHAWTLLEKGKNLNSVQNPALWALARVYRKERCLQVFMHCFGQLLLYLLHCCSSLLSSITIVKQDVSKKGFSYLGA</sequence>
<keyword evidence="2" id="KW-1185">Reference proteome</keyword>
<evidence type="ECO:0000313" key="1">
    <source>
        <dbReference type="EMBL" id="KAL3528639.1"/>
    </source>
</evidence>